<reference evidence="2" key="1">
    <citation type="submission" date="2022-01" db="EMBL/GenBank/DDBJ databases">
        <authorList>
            <person name="Lagorce A."/>
        </authorList>
    </citation>
    <scope>NUCLEOTIDE SEQUENCE</scope>
    <source>
        <strain evidence="2">Th15_F1_D04</strain>
    </source>
</reference>
<gene>
    <name evidence="2" type="ORF">THF1D04_100160</name>
</gene>
<dbReference type="CDD" id="cd00093">
    <property type="entry name" value="HTH_XRE"/>
    <property type="match status" value="1"/>
</dbReference>
<dbReference type="GO" id="GO:0003677">
    <property type="term" value="F:DNA binding"/>
    <property type="evidence" value="ECO:0007669"/>
    <property type="project" value="InterPro"/>
</dbReference>
<organism evidence="2 3">
    <name type="scientific">Vibrio owensii</name>
    <dbReference type="NCBI Taxonomy" id="696485"/>
    <lineage>
        <taxon>Bacteria</taxon>
        <taxon>Pseudomonadati</taxon>
        <taxon>Pseudomonadota</taxon>
        <taxon>Gammaproteobacteria</taxon>
        <taxon>Vibrionales</taxon>
        <taxon>Vibrionaceae</taxon>
        <taxon>Vibrio</taxon>
    </lineage>
</organism>
<comment type="caution">
    <text evidence="2">The sequence shown here is derived from an EMBL/GenBank/DDBJ whole genome shotgun (WGS) entry which is preliminary data.</text>
</comment>
<dbReference type="InterPro" id="IPR010982">
    <property type="entry name" value="Lambda_DNA-bd_dom_sf"/>
</dbReference>
<evidence type="ECO:0000313" key="3">
    <source>
        <dbReference type="Proteomes" id="UP001295420"/>
    </source>
</evidence>
<dbReference type="AlphaFoldDB" id="A0AAU9Q0F9"/>
<feature type="domain" description="HTH cro/C1-type" evidence="1">
    <location>
        <begin position="23"/>
        <end position="64"/>
    </location>
</feature>
<evidence type="ECO:0000259" key="1">
    <source>
        <dbReference type="PROSITE" id="PS50943"/>
    </source>
</evidence>
<accession>A0AAU9Q0F9</accession>
<proteinExistence type="predicted"/>
<dbReference type="PROSITE" id="PS50943">
    <property type="entry name" value="HTH_CROC1"/>
    <property type="match status" value="1"/>
</dbReference>
<name>A0AAU9Q0F9_9VIBR</name>
<dbReference type="SUPFAM" id="SSF47413">
    <property type="entry name" value="lambda repressor-like DNA-binding domains"/>
    <property type="match status" value="1"/>
</dbReference>
<dbReference type="Proteomes" id="UP001295420">
    <property type="component" value="Unassembled WGS sequence"/>
</dbReference>
<dbReference type="RefSeq" id="WP_042602296.1">
    <property type="nucleotide sequence ID" value="NZ_CAKMTQ010000002.1"/>
</dbReference>
<evidence type="ECO:0000313" key="2">
    <source>
        <dbReference type="EMBL" id="CAH1522405.1"/>
    </source>
</evidence>
<dbReference type="InterPro" id="IPR001387">
    <property type="entry name" value="Cro/C1-type_HTH"/>
</dbReference>
<sequence>MTNYTNVLLDQLKTQLELTSDYQLAKFLDVGSSRISNYRNGRSVLDWEMAFKIADLLELDDQDVVYGLLDEKTVNPRLINALQSRAPV</sequence>
<dbReference type="Gene3D" id="1.10.260.40">
    <property type="entry name" value="lambda repressor-like DNA-binding domains"/>
    <property type="match status" value="1"/>
</dbReference>
<protein>
    <recommendedName>
        <fullName evidence="1">HTH cro/C1-type domain-containing protein</fullName>
    </recommendedName>
</protein>
<dbReference type="EMBL" id="CAKMTQ010000002">
    <property type="protein sequence ID" value="CAH1522405.1"/>
    <property type="molecule type" value="Genomic_DNA"/>
</dbReference>